<name>A0A179HV39_PURLI</name>
<comment type="caution">
    <text evidence="2">The sequence shown here is derived from an EMBL/GenBank/DDBJ whole genome shotgun (WGS) entry which is preliminary data.</text>
</comment>
<reference evidence="2 3" key="1">
    <citation type="submission" date="2016-02" db="EMBL/GenBank/DDBJ databases">
        <title>Biosynthesis of antibiotic leucinostatins and their inhibition on Phytophthora in bio-control Purpureocillium lilacinum.</title>
        <authorList>
            <person name="Wang G."/>
            <person name="Liu Z."/>
            <person name="Lin R."/>
            <person name="Li E."/>
            <person name="Mao Z."/>
            <person name="Ling J."/>
            <person name="Yin W."/>
            <person name="Xie B."/>
        </authorList>
    </citation>
    <scope>NUCLEOTIDE SEQUENCE [LARGE SCALE GENOMIC DNA]</scope>
    <source>
        <strain evidence="2">PLFJ-1</strain>
    </source>
</reference>
<feature type="region of interest" description="Disordered" evidence="1">
    <location>
        <begin position="25"/>
        <end position="66"/>
    </location>
</feature>
<evidence type="ECO:0000313" key="2">
    <source>
        <dbReference type="EMBL" id="OAQ93319.1"/>
    </source>
</evidence>
<evidence type="ECO:0000256" key="1">
    <source>
        <dbReference type="SAM" id="MobiDB-lite"/>
    </source>
</evidence>
<accession>A0A179HV39</accession>
<feature type="compositionally biased region" description="Basic and acidic residues" evidence="1">
    <location>
        <begin position="29"/>
        <end position="44"/>
    </location>
</feature>
<dbReference type="AlphaFoldDB" id="A0A179HV39"/>
<proteinExistence type="predicted"/>
<gene>
    <name evidence="2" type="ORF">VFPFJ_02480</name>
</gene>
<evidence type="ECO:0000313" key="3">
    <source>
        <dbReference type="Proteomes" id="UP000078340"/>
    </source>
</evidence>
<organism evidence="2 3">
    <name type="scientific">Purpureocillium lilacinum</name>
    <name type="common">Paecilomyces lilacinus</name>
    <dbReference type="NCBI Taxonomy" id="33203"/>
    <lineage>
        <taxon>Eukaryota</taxon>
        <taxon>Fungi</taxon>
        <taxon>Dikarya</taxon>
        <taxon>Ascomycota</taxon>
        <taxon>Pezizomycotina</taxon>
        <taxon>Sordariomycetes</taxon>
        <taxon>Hypocreomycetidae</taxon>
        <taxon>Hypocreales</taxon>
        <taxon>Ophiocordycipitaceae</taxon>
        <taxon>Purpureocillium</taxon>
    </lineage>
</organism>
<dbReference type="EMBL" id="LSBI01000002">
    <property type="protein sequence ID" value="OAQ93319.1"/>
    <property type="molecule type" value="Genomic_DNA"/>
</dbReference>
<dbReference type="Proteomes" id="UP000078340">
    <property type="component" value="Unassembled WGS sequence"/>
</dbReference>
<sequence>MKGGLCEGQTARVCCQARRITRPTAIDMDTTRGGRDVEARDGGTKKKCQATRPDDSDSGVGGPNAVLKGSPCRQSIHPSVSCAWAAQRAALTSLEACCPPPPPHACLAS</sequence>
<protein>
    <submittedName>
        <fullName evidence="2">Uncharacterized protein</fullName>
    </submittedName>
</protein>